<keyword evidence="3" id="KW-1185">Reference proteome</keyword>
<comment type="caution">
    <text evidence="2">The sequence shown here is derived from an EMBL/GenBank/DDBJ whole genome shotgun (WGS) entry which is preliminary data.</text>
</comment>
<sequence>MKSWTLQITQTLLLLKQSVFISLSPRNPPLFKSPERTAAVQTAILFLNSVNDRIVFNWIEIETLISWQTCLYISKQSTMWTIFTRKESLIKDIVAFC</sequence>
<reference evidence="2 3" key="1">
    <citation type="submission" date="2024-04" db="EMBL/GenBank/DDBJ databases">
        <title>genome sequences of Mucor flavus KT1a and Helicostylum pulchrum KT1b strains isolated from the surface of a dry-aged beef.</title>
        <authorList>
            <person name="Toyotome T."/>
            <person name="Hosono M."/>
            <person name="Torimaru M."/>
            <person name="Fukuda K."/>
            <person name="Mikami N."/>
        </authorList>
    </citation>
    <scope>NUCLEOTIDE SEQUENCE [LARGE SCALE GENOMIC DNA]</scope>
    <source>
        <strain evidence="2 3">KT1a</strain>
    </source>
</reference>
<protein>
    <submittedName>
        <fullName evidence="2">Uncharacterized protein</fullName>
    </submittedName>
</protein>
<dbReference type="EMBL" id="BAABUK010000030">
    <property type="protein sequence ID" value="GAA5816147.1"/>
    <property type="molecule type" value="Genomic_DNA"/>
</dbReference>
<feature type="signal peptide" evidence="1">
    <location>
        <begin position="1"/>
        <end position="20"/>
    </location>
</feature>
<accession>A0ABP9ZAM5</accession>
<gene>
    <name evidence="2" type="ORF">MFLAVUS_009673</name>
</gene>
<organism evidence="2 3">
    <name type="scientific">Mucor flavus</name>
    <dbReference type="NCBI Taxonomy" id="439312"/>
    <lineage>
        <taxon>Eukaryota</taxon>
        <taxon>Fungi</taxon>
        <taxon>Fungi incertae sedis</taxon>
        <taxon>Mucoromycota</taxon>
        <taxon>Mucoromycotina</taxon>
        <taxon>Mucoromycetes</taxon>
        <taxon>Mucorales</taxon>
        <taxon>Mucorineae</taxon>
        <taxon>Mucoraceae</taxon>
        <taxon>Mucor</taxon>
    </lineage>
</organism>
<dbReference type="Proteomes" id="UP001473302">
    <property type="component" value="Unassembled WGS sequence"/>
</dbReference>
<proteinExistence type="predicted"/>
<evidence type="ECO:0000256" key="1">
    <source>
        <dbReference type="SAM" id="SignalP"/>
    </source>
</evidence>
<evidence type="ECO:0000313" key="3">
    <source>
        <dbReference type="Proteomes" id="UP001473302"/>
    </source>
</evidence>
<feature type="chain" id="PRO_5045395925" evidence="1">
    <location>
        <begin position="21"/>
        <end position="97"/>
    </location>
</feature>
<evidence type="ECO:0000313" key="2">
    <source>
        <dbReference type="EMBL" id="GAA5816147.1"/>
    </source>
</evidence>
<name>A0ABP9ZAM5_9FUNG</name>
<keyword evidence="1" id="KW-0732">Signal</keyword>